<feature type="compositionally biased region" description="Polar residues" evidence="1">
    <location>
        <begin position="1"/>
        <end position="25"/>
    </location>
</feature>
<evidence type="ECO:0000313" key="4">
    <source>
        <dbReference type="Proteomes" id="UP000830115"/>
    </source>
</evidence>
<dbReference type="Pfam" id="PF08044">
    <property type="entry name" value="DUF1707"/>
    <property type="match status" value="1"/>
</dbReference>
<feature type="compositionally biased region" description="Basic and acidic residues" evidence="1">
    <location>
        <begin position="29"/>
        <end position="49"/>
    </location>
</feature>
<accession>A0ABY4MGZ8</accession>
<evidence type="ECO:0000259" key="2">
    <source>
        <dbReference type="Pfam" id="PF08044"/>
    </source>
</evidence>
<dbReference type="InterPro" id="IPR012551">
    <property type="entry name" value="DUF1707_SHOCT-like"/>
</dbReference>
<gene>
    <name evidence="3" type="ORF">K9S39_39005</name>
</gene>
<name>A0ABY4MGZ8_9ACTN</name>
<organism evidence="3 4">
    <name type="scientific">Streptomyces halobius</name>
    <dbReference type="NCBI Taxonomy" id="2879846"/>
    <lineage>
        <taxon>Bacteria</taxon>
        <taxon>Bacillati</taxon>
        <taxon>Actinomycetota</taxon>
        <taxon>Actinomycetes</taxon>
        <taxon>Kitasatosporales</taxon>
        <taxon>Streptomycetaceae</taxon>
        <taxon>Streptomyces</taxon>
    </lineage>
</organism>
<dbReference type="EMBL" id="CP086322">
    <property type="protein sequence ID" value="UQA97070.1"/>
    <property type="molecule type" value="Genomic_DNA"/>
</dbReference>
<dbReference type="RefSeq" id="WP_406708091.1">
    <property type="nucleotide sequence ID" value="NZ_CP086322.1"/>
</dbReference>
<proteinExistence type="predicted"/>
<reference evidence="3" key="1">
    <citation type="submission" date="2021-10" db="EMBL/GenBank/DDBJ databases">
        <title>Streptomyces nigrumlapis sp.nov.,an antimicrobial producing actinobacterium isolated from Black Gobi rocks.</title>
        <authorList>
            <person name="Wen Y."/>
            <person name="Zhang W."/>
            <person name="Liu X.G."/>
        </authorList>
    </citation>
    <scope>NUCLEOTIDE SEQUENCE</scope>
    <source>
        <strain evidence="3">ST13-2-2</strain>
    </source>
</reference>
<sequence length="91" mass="10184">MRNEEVTISSASPLPSDTPDPSHTSLRVGHAEREAAVERLTRAYADGRLDQTGPARLRRRRRPARIRPDSGACVRRKRAGRLPSPVPRHRA</sequence>
<feature type="compositionally biased region" description="Basic residues" evidence="1">
    <location>
        <begin position="56"/>
        <end position="65"/>
    </location>
</feature>
<dbReference type="Proteomes" id="UP000830115">
    <property type="component" value="Chromosome"/>
</dbReference>
<evidence type="ECO:0000256" key="1">
    <source>
        <dbReference type="SAM" id="MobiDB-lite"/>
    </source>
</evidence>
<protein>
    <submittedName>
        <fullName evidence="3">DUF1707 domain-containing protein</fullName>
    </submittedName>
</protein>
<feature type="domain" description="DUF1707" evidence="2">
    <location>
        <begin position="26"/>
        <end position="51"/>
    </location>
</feature>
<keyword evidence="4" id="KW-1185">Reference proteome</keyword>
<feature type="region of interest" description="Disordered" evidence="1">
    <location>
        <begin position="1"/>
        <end position="91"/>
    </location>
</feature>
<evidence type="ECO:0000313" key="3">
    <source>
        <dbReference type="EMBL" id="UQA97070.1"/>
    </source>
</evidence>